<dbReference type="GeneID" id="18250253"/>
<feature type="region of interest" description="Disordered" evidence="1">
    <location>
        <begin position="746"/>
        <end position="887"/>
    </location>
</feature>
<feature type="region of interest" description="Disordered" evidence="1">
    <location>
        <begin position="1481"/>
        <end position="1597"/>
    </location>
</feature>
<feature type="compositionally biased region" description="Basic residues" evidence="1">
    <location>
        <begin position="1143"/>
        <end position="1152"/>
    </location>
</feature>
<dbReference type="Proteomes" id="UP000000707">
    <property type="component" value="Unassembled WGS sequence"/>
</dbReference>
<dbReference type="PANTHER" id="PTHR43503:SF2">
    <property type="entry name" value="NEGATIVE REGULATOR OF SPORULATION MDS3-RELATED"/>
    <property type="match status" value="1"/>
</dbReference>
<feature type="compositionally biased region" description="Basic and acidic residues" evidence="1">
    <location>
        <begin position="1553"/>
        <end position="1573"/>
    </location>
</feature>
<feature type="compositionally biased region" description="Low complexity" evidence="1">
    <location>
        <begin position="1416"/>
        <end position="1427"/>
    </location>
</feature>
<feature type="region of interest" description="Disordered" evidence="1">
    <location>
        <begin position="1224"/>
        <end position="1248"/>
    </location>
</feature>
<protein>
    <submittedName>
        <fullName evidence="2">Uncharacterized protein</fullName>
    </submittedName>
</protein>
<feature type="compositionally biased region" description="Low complexity" evidence="1">
    <location>
        <begin position="1532"/>
        <end position="1542"/>
    </location>
</feature>
<reference evidence="2 3" key="1">
    <citation type="journal article" date="2011" name="Proc. Natl. Acad. Sci. U.S.A.">
        <title>Comparative genomics of xylose-fermenting fungi for enhanced biofuel production.</title>
        <authorList>
            <person name="Wohlbach D.J."/>
            <person name="Kuo A."/>
            <person name="Sato T.K."/>
            <person name="Potts K.M."/>
            <person name="Salamov A.A."/>
            <person name="LaButti K.M."/>
            <person name="Sun H."/>
            <person name="Clum A."/>
            <person name="Pangilinan J.L."/>
            <person name="Lindquist E.A."/>
            <person name="Lucas S."/>
            <person name="Lapidus A."/>
            <person name="Jin M."/>
            <person name="Gunawan C."/>
            <person name="Balan V."/>
            <person name="Dale B.E."/>
            <person name="Jeffries T.W."/>
            <person name="Zinkel R."/>
            <person name="Barry K.W."/>
            <person name="Grigoriev I.V."/>
            <person name="Gasch A.P."/>
        </authorList>
    </citation>
    <scope>NUCLEOTIDE SEQUENCE [LARGE SCALE GENOMIC DNA]</scope>
    <source>
        <strain evidence="3">ATCC 10573 / BCRC 21748 / CBS 615 / JCM 9827 / NBRC 10315 / NRRL Y-1498 / VKM Y-70</strain>
    </source>
</reference>
<dbReference type="EMBL" id="GL996515">
    <property type="protein sequence ID" value="EGV64835.1"/>
    <property type="molecule type" value="Genomic_DNA"/>
</dbReference>
<sequence>MTTVLPISSSCHTLQLPPMEGDDRLNLNVRTGSASTLYNSLVFTFGGLTIGLDIPSLSVPEILTIFNARLINQKSKNLLKYISGELFYLSLIDRCWSRVVLADGCPRPNPRLFHEILAYNNHLYLFGGLVINPKYNLQESAQVDSIPHDLLVPSNDLWEFNLELNTWKLLYSPETCNHPFVPTPRFCHKMTTLTSLSFMGKPDHFGVFIAGGKDINSNLLYDNVVFDLVDGKFFDHEIELHFSNTHGDFSGVRESGALNVDYYNSIIVNINNQFNHYYNENADHLHPPKKSNPSDTNSHHDNPDEGELKDKPTTISELRKKSGESIVVYSPVNDSTKSKNPLLSFKVGKTIKDGKVLPVHRKVQQQEEPSTKVVPHNLRYPTGGLFGQNLIITGFLPNDYDISIFIFNKPTGKWSRLNIFCNHDYGSHRFWGGYAWQSHHKVVLIGNYVTSRTTSSVRYFSCMITVSLPITNILASSELAGGGHYHDAQGNRVFFDDINKSTTDDTDSSNNPSSSDTENERDEGRDSLLKSIDRPLTPPTDSRRPSYASRGSRGSVSTTKSPRAISFSEYVHYAAPTTNFTTIRSVFPPAAITLGRNFLDRYGDLVADFELISVSGDRIPVSLMVLIQRWGNYFIDLLAKGYVSAVEKFDQSQKLTSVDSRLLTKGSSGVGNSLKSDPGFKSSFVSNASSFSSENNHSIASTPLLSQSNLTAAYNDSEDPKSEKYHLSMPLNSKKSQKDAPLFRLPFQDSASTSSLDRSSEQSLRLPQEKIIDPLISPPGSTPMQTGASGGNRKDSVSSFSSGGSLMNSHLQDIPPQLPLPTEPIPSVPSNPSSFKSSSRKNSTDLASPRGSLIHTLTALRSIPISKSPRGSPFNSPRASVSQQGHGNFVGMGIIDADLNSSPIPGLKLTTMSASASGSSRSSGSPTPDEPKSRQLPGTETVSSEGDADTSNKRKSNCTDDNSVDPSLNEQNDNDKGFDPFDNVLLNFENLENGTFQMESSLIPRKLYIPFATASVKAFCEYLYTGQIGNKWLLTPTTLDNLALTKHYKVNLLYDLICEVLYGIIGRRESWIVKQSRSLKEKYFKLLQETGTSHDPDFEFPLDEYEGFMDTVDDGYLDMVLLKKTLKIHSTSIYSKRDSTSRKSSKSSRRSSKLSSTFDFNEVNDKEMEAEPDTAPYPEQEGVEAKDKEKETDSSVDLSSTSDASDTDFGTGFLDIQHDLPNIGPRSKSVFDRGDIDTKKKPETATTKEVEIDEQMQKEIDLTLTLEQLVSPVSPVPSPYIIDLIFETVTFVADLKLMLRVNNVKQMGKLLTTFEKDVEEQMARIQDRYEERQEAFRTRDRRSGSVAMIQRLPLPRTSSYDSEQVRLHPVGSASSLNTMGSRATSVSLSRVPTVNDNESAIASGPVSEGGGGSGLTSGLHTPTGSTSNLASLPLERARTSTSLRPGAFGGLTPFKPIKTDPKLNRAETNRQLDKRITKLIKKDEKLKHRAEKEEKTRHSQMLRAEKKADKDTDRRKTVSRAPSKTFDEGVSDFDSASVVSSSSKKHRHGILHHLGDRIKSRTNEESAEFKRVVSSDVNSIHSVGSDKKKHSLFGLKK</sequence>
<feature type="compositionally biased region" description="Low complexity" evidence="1">
    <location>
        <begin position="913"/>
        <end position="925"/>
    </location>
</feature>
<feature type="region of interest" description="Disordered" evidence="1">
    <location>
        <begin position="499"/>
        <end position="560"/>
    </location>
</feature>
<dbReference type="GO" id="GO:0005739">
    <property type="term" value="C:mitochondrion"/>
    <property type="evidence" value="ECO:0007669"/>
    <property type="project" value="TreeGrafter"/>
</dbReference>
<dbReference type="PANTHER" id="PTHR43503">
    <property type="entry name" value="MCG48959-RELATED"/>
    <property type="match status" value="1"/>
</dbReference>
<feature type="compositionally biased region" description="Basic and acidic residues" evidence="1">
    <location>
        <begin position="1481"/>
        <end position="1516"/>
    </location>
</feature>
<feature type="region of interest" description="Disordered" evidence="1">
    <location>
        <begin position="906"/>
        <end position="976"/>
    </location>
</feature>
<feature type="region of interest" description="Disordered" evidence="1">
    <location>
        <begin position="1137"/>
        <end position="1204"/>
    </location>
</feature>
<feature type="compositionally biased region" description="Polar residues" evidence="1">
    <location>
        <begin position="1372"/>
        <end position="1400"/>
    </location>
</feature>
<evidence type="ECO:0000313" key="2">
    <source>
        <dbReference type="EMBL" id="EGV64835.1"/>
    </source>
</evidence>
<gene>
    <name evidence="2" type="ORF">CANTEDRAFT_93070</name>
</gene>
<feature type="compositionally biased region" description="Polar residues" evidence="1">
    <location>
        <begin position="873"/>
        <end position="886"/>
    </location>
</feature>
<dbReference type="eggNOG" id="ENOG502QSQ9">
    <property type="taxonomic scope" value="Eukaryota"/>
</dbReference>
<evidence type="ECO:0000256" key="1">
    <source>
        <dbReference type="SAM" id="MobiDB-lite"/>
    </source>
</evidence>
<dbReference type="HOGENOM" id="CLU_252746_0_0_1"/>
<keyword evidence="3" id="KW-1185">Reference proteome</keyword>
<feature type="compositionally biased region" description="Basic and acidic residues" evidence="1">
    <location>
        <begin position="297"/>
        <end position="312"/>
    </location>
</feature>
<feature type="compositionally biased region" description="Basic and acidic residues" evidence="1">
    <location>
        <begin position="1183"/>
        <end position="1193"/>
    </location>
</feature>
<feature type="compositionally biased region" description="Low complexity" evidence="1">
    <location>
        <begin position="1195"/>
        <end position="1204"/>
    </location>
</feature>
<dbReference type="GO" id="GO:0045454">
    <property type="term" value="P:cell redox homeostasis"/>
    <property type="evidence" value="ECO:0007669"/>
    <property type="project" value="TreeGrafter"/>
</dbReference>
<feature type="compositionally biased region" description="Basic and acidic residues" evidence="1">
    <location>
        <begin position="1229"/>
        <end position="1248"/>
    </location>
</feature>
<proteinExistence type="predicted"/>
<dbReference type="KEGG" id="cten:18250253"/>
<feature type="compositionally biased region" description="Low complexity" evidence="1">
    <location>
        <begin position="830"/>
        <end position="841"/>
    </location>
</feature>
<organism evidence="3">
    <name type="scientific">Candida tenuis (strain ATCC 10573 / BCRC 21748 / CBS 615 / JCM 9827 / NBRC 10315 / NRRL Y-1498 / VKM Y-70)</name>
    <name type="common">Yeast</name>
    <name type="synonym">Yamadazyma tenuis</name>
    <dbReference type="NCBI Taxonomy" id="590646"/>
    <lineage>
        <taxon>Eukaryota</taxon>
        <taxon>Fungi</taxon>
        <taxon>Dikarya</taxon>
        <taxon>Ascomycota</taxon>
        <taxon>Saccharomycotina</taxon>
        <taxon>Pichiomycetes</taxon>
        <taxon>Debaryomycetaceae</taxon>
        <taxon>Yamadazyma</taxon>
    </lineage>
</organism>
<feature type="compositionally biased region" description="Pro residues" evidence="1">
    <location>
        <begin position="816"/>
        <end position="829"/>
    </location>
</feature>
<feature type="region of interest" description="Disordered" evidence="1">
    <location>
        <begin position="1442"/>
        <end position="1461"/>
    </location>
</feature>
<dbReference type="Gene3D" id="2.120.10.80">
    <property type="entry name" value="Kelch-type beta propeller"/>
    <property type="match status" value="1"/>
</dbReference>
<feature type="compositionally biased region" description="Polar residues" evidence="1">
    <location>
        <begin position="959"/>
        <end position="971"/>
    </location>
</feature>
<dbReference type="InterPro" id="IPR015915">
    <property type="entry name" value="Kelch-typ_b-propeller"/>
</dbReference>
<feature type="compositionally biased region" description="Basic residues" evidence="1">
    <location>
        <begin position="1587"/>
        <end position="1597"/>
    </location>
</feature>
<dbReference type="OrthoDB" id="10001928at2759"/>
<accession>G3B0Y4</accession>
<feature type="region of interest" description="Disordered" evidence="1">
    <location>
        <begin position="279"/>
        <end position="312"/>
    </location>
</feature>
<feature type="compositionally biased region" description="Basic and acidic residues" evidence="1">
    <location>
        <begin position="522"/>
        <end position="533"/>
    </location>
</feature>
<dbReference type="GO" id="GO:0005829">
    <property type="term" value="C:cytosol"/>
    <property type="evidence" value="ECO:0007669"/>
    <property type="project" value="TreeGrafter"/>
</dbReference>
<dbReference type="SUPFAM" id="SSF117281">
    <property type="entry name" value="Kelch motif"/>
    <property type="match status" value="1"/>
</dbReference>
<evidence type="ECO:0000313" key="3">
    <source>
        <dbReference type="Proteomes" id="UP000000707"/>
    </source>
</evidence>
<name>G3B0Y4_CANTC</name>
<feature type="region of interest" description="Disordered" evidence="1">
    <location>
        <begin position="1371"/>
        <end position="1431"/>
    </location>
</feature>